<dbReference type="SUPFAM" id="SSF53756">
    <property type="entry name" value="UDP-Glycosyltransferase/glycogen phosphorylase"/>
    <property type="match status" value="1"/>
</dbReference>
<evidence type="ECO:0000259" key="3">
    <source>
        <dbReference type="Pfam" id="PF00534"/>
    </source>
</evidence>
<dbReference type="PANTHER" id="PTHR45947:SF3">
    <property type="entry name" value="SULFOQUINOVOSYL TRANSFERASE SQD2"/>
    <property type="match status" value="1"/>
</dbReference>
<keyword evidence="1" id="KW-0328">Glycosyltransferase</keyword>
<dbReference type="Proteomes" id="UP001501442">
    <property type="component" value="Unassembled WGS sequence"/>
</dbReference>
<gene>
    <name evidence="5" type="ORF">GCM10023196_003330</name>
</gene>
<sequence length="393" mass="42967">MVTVLANPRASSGPEGACRWGLDGHGVHVAELATELGRQGHQVTIYARRQDPDEHDLLRLAPGVLVEEFTAGPVAPLPWQDVLLHVTVLGEQLARRWRQKRPEIIHAHSWMSSLASLVAEQGLRIPLVHTPHGPALLQRRDGEQAAAVLRRIRLERAIGRTVPATITTWTGQEDELIRLGVPRHRIDVAPGGVDTRAFSPHGGSYPRGERPRLLLLSRRAEQHGAVTAIQALTRIPGAELIIAGGPGTPDTDPQAHRLHLLAKQEAVADRVFFLGPIQRDRVPELMRSADLLLTLPRYTGFGRVPVEAMACGIPVIATGVGGHLDTVLDTVTGVHVLPDRPQEVARQIRGLLADPTRRLALGIAGADRARSRYAWTRIARQITTVYDRATQNP</sequence>
<dbReference type="Gene3D" id="3.40.50.2000">
    <property type="entry name" value="Glycogen Phosphorylase B"/>
    <property type="match status" value="2"/>
</dbReference>
<feature type="domain" description="Glycosyl transferase family 1" evidence="3">
    <location>
        <begin position="209"/>
        <end position="365"/>
    </location>
</feature>
<feature type="domain" description="Glycosyltransferase subfamily 4-like N-terminal" evidence="4">
    <location>
        <begin position="23"/>
        <end position="195"/>
    </location>
</feature>
<organism evidence="5 6">
    <name type="scientific">Actinoallomurus vinaceus</name>
    <dbReference type="NCBI Taxonomy" id="1080074"/>
    <lineage>
        <taxon>Bacteria</taxon>
        <taxon>Bacillati</taxon>
        <taxon>Actinomycetota</taxon>
        <taxon>Actinomycetes</taxon>
        <taxon>Streptosporangiales</taxon>
        <taxon>Thermomonosporaceae</taxon>
        <taxon>Actinoallomurus</taxon>
    </lineage>
</organism>
<dbReference type="InterPro" id="IPR050194">
    <property type="entry name" value="Glycosyltransferase_grp1"/>
</dbReference>
<dbReference type="Pfam" id="PF00534">
    <property type="entry name" value="Glycos_transf_1"/>
    <property type="match status" value="1"/>
</dbReference>
<dbReference type="RefSeq" id="WP_345428566.1">
    <property type="nucleotide sequence ID" value="NZ_BAABHK010000001.1"/>
</dbReference>
<reference evidence="6" key="1">
    <citation type="journal article" date="2019" name="Int. J. Syst. Evol. Microbiol.">
        <title>The Global Catalogue of Microorganisms (GCM) 10K type strain sequencing project: providing services to taxonomists for standard genome sequencing and annotation.</title>
        <authorList>
            <consortium name="The Broad Institute Genomics Platform"/>
            <consortium name="The Broad Institute Genome Sequencing Center for Infectious Disease"/>
            <person name="Wu L."/>
            <person name="Ma J."/>
        </authorList>
    </citation>
    <scope>NUCLEOTIDE SEQUENCE [LARGE SCALE GENOMIC DNA]</scope>
    <source>
        <strain evidence="6">JCM 17939</strain>
    </source>
</reference>
<accession>A0ABP8U2Y6</accession>
<dbReference type="EMBL" id="BAABHK010000001">
    <property type="protein sequence ID" value="GAA4620219.1"/>
    <property type="molecule type" value="Genomic_DNA"/>
</dbReference>
<name>A0ABP8U2Y6_9ACTN</name>
<dbReference type="Pfam" id="PF13439">
    <property type="entry name" value="Glyco_transf_4"/>
    <property type="match status" value="1"/>
</dbReference>
<dbReference type="PANTHER" id="PTHR45947">
    <property type="entry name" value="SULFOQUINOVOSYL TRANSFERASE SQD2"/>
    <property type="match status" value="1"/>
</dbReference>
<evidence type="ECO:0000259" key="4">
    <source>
        <dbReference type="Pfam" id="PF13439"/>
    </source>
</evidence>
<evidence type="ECO:0000313" key="5">
    <source>
        <dbReference type="EMBL" id="GAA4620219.1"/>
    </source>
</evidence>
<dbReference type="InterPro" id="IPR028098">
    <property type="entry name" value="Glyco_trans_4-like_N"/>
</dbReference>
<protein>
    <submittedName>
        <fullName evidence="5">Glycosyltransferase family 1 protein</fullName>
    </submittedName>
</protein>
<proteinExistence type="predicted"/>
<keyword evidence="6" id="KW-1185">Reference proteome</keyword>
<evidence type="ECO:0000313" key="6">
    <source>
        <dbReference type="Proteomes" id="UP001501442"/>
    </source>
</evidence>
<evidence type="ECO:0000256" key="2">
    <source>
        <dbReference type="ARBA" id="ARBA00022679"/>
    </source>
</evidence>
<keyword evidence="2" id="KW-0808">Transferase</keyword>
<dbReference type="InterPro" id="IPR001296">
    <property type="entry name" value="Glyco_trans_1"/>
</dbReference>
<comment type="caution">
    <text evidence="5">The sequence shown here is derived from an EMBL/GenBank/DDBJ whole genome shotgun (WGS) entry which is preliminary data.</text>
</comment>
<evidence type="ECO:0000256" key="1">
    <source>
        <dbReference type="ARBA" id="ARBA00022676"/>
    </source>
</evidence>